<keyword evidence="3" id="KW-1185">Reference proteome</keyword>
<feature type="domain" description="Glycoside hydrolase family 49 C-terminal" evidence="1">
    <location>
        <begin position="54"/>
        <end position="178"/>
    </location>
</feature>
<dbReference type="Proteomes" id="UP000094569">
    <property type="component" value="Unassembled WGS sequence"/>
</dbReference>
<dbReference type="VEuPathDB" id="FungiDB:SI65_09978"/>
<evidence type="ECO:0000259" key="1">
    <source>
        <dbReference type="Pfam" id="PF03718"/>
    </source>
</evidence>
<dbReference type="Pfam" id="PF18783">
    <property type="entry name" value="IPU_b_solenoid"/>
    <property type="match status" value="1"/>
</dbReference>
<dbReference type="InterPro" id="IPR041274">
    <property type="entry name" value="IPU_b_solenoid"/>
</dbReference>
<dbReference type="Gene3D" id="2.160.20.10">
    <property type="entry name" value="Single-stranded right-handed beta-helix, Pectin lyase-like"/>
    <property type="match status" value="1"/>
</dbReference>
<sequence>MNAPIIQMGWTSRDIANVSLDRIDVIHTRYNSGNELYPRALVGSASSYVNPTETNTANTSHAITDYTVSNIRAEGISPALVSLNLISNLDNFRIVNASIDEFAPATTELDVSLVRGFTDASHGNAMVTMGQHSRNGTGLLIQNYRVSNEKVSFAAGNWNSTSAGRLNVDPAYWGKWRVE</sequence>
<dbReference type="EMBL" id="JXNT01000023">
    <property type="protein sequence ID" value="ODM14633.1"/>
    <property type="molecule type" value="Genomic_DNA"/>
</dbReference>
<proteinExistence type="predicted"/>
<gene>
    <name evidence="2" type="ORF">SI65_09978</name>
</gene>
<accession>A0A1E3B122</accession>
<comment type="caution">
    <text evidence="2">The sequence shown here is derived from an EMBL/GenBank/DDBJ whole genome shotgun (WGS) entry which is preliminary data.</text>
</comment>
<dbReference type="AlphaFoldDB" id="A0A1E3B122"/>
<organism evidence="2 3">
    <name type="scientific">Aspergillus cristatus</name>
    <name type="common">Chinese Fuzhuan brick tea-fermentation fungus</name>
    <name type="synonym">Eurotium cristatum</name>
    <dbReference type="NCBI Taxonomy" id="573508"/>
    <lineage>
        <taxon>Eukaryota</taxon>
        <taxon>Fungi</taxon>
        <taxon>Dikarya</taxon>
        <taxon>Ascomycota</taxon>
        <taxon>Pezizomycotina</taxon>
        <taxon>Eurotiomycetes</taxon>
        <taxon>Eurotiomycetidae</taxon>
        <taxon>Eurotiales</taxon>
        <taxon>Aspergillaceae</taxon>
        <taxon>Aspergillus</taxon>
        <taxon>Aspergillus subgen. Aspergillus</taxon>
    </lineage>
</organism>
<dbReference type="InterPro" id="IPR005192">
    <property type="entry name" value="Glyco_hydro_49_C"/>
</dbReference>
<protein>
    <recommendedName>
        <fullName evidence="1">Glycoside hydrolase family 49 C-terminal domain-containing protein</fullName>
    </recommendedName>
</protein>
<dbReference type="Pfam" id="PF03718">
    <property type="entry name" value="Glyco_hydro_49"/>
    <property type="match status" value="1"/>
</dbReference>
<dbReference type="InterPro" id="IPR012334">
    <property type="entry name" value="Pectin_lyas_fold"/>
</dbReference>
<dbReference type="OrthoDB" id="5480694at2759"/>
<reference evidence="2 3" key="1">
    <citation type="journal article" date="2016" name="BMC Genomics">
        <title>Comparative genomic and transcriptomic analyses of the Fuzhuan brick tea-fermentation fungus Aspergillus cristatus.</title>
        <authorList>
            <person name="Ge Y."/>
            <person name="Wang Y."/>
            <person name="Liu Y."/>
            <person name="Tan Y."/>
            <person name="Ren X."/>
            <person name="Zhang X."/>
            <person name="Hyde K.D."/>
            <person name="Liu Y."/>
            <person name="Liu Z."/>
        </authorList>
    </citation>
    <scope>NUCLEOTIDE SEQUENCE [LARGE SCALE GENOMIC DNA]</scope>
    <source>
        <strain evidence="2 3">GZAAS20.1005</strain>
    </source>
</reference>
<evidence type="ECO:0000313" key="3">
    <source>
        <dbReference type="Proteomes" id="UP000094569"/>
    </source>
</evidence>
<name>A0A1E3B122_ASPCR</name>
<dbReference type="STRING" id="573508.A0A1E3B122"/>
<evidence type="ECO:0000313" key="2">
    <source>
        <dbReference type="EMBL" id="ODM14633.1"/>
    </source>
</evidence>